<dbReference type="Proteomes" id="UP000033393">
    <property type="component" value="Unassembled WGS sequence"/>
</dbReference>
<name>A0A0F0GL82_LENAE</name>
<protein>
    <submittedName>
        <fullName evidence="1">Uncharacterized protein</fullName>
    </submittedName>
</protein>
<evidence type="ECO:0000313" key="1">
    <source>
        <dbReference type="EMBL" id="KJK42183.1"/>
    </source>
</evidence>
<dbReference type="PATRIC" id="fig|68170.10.peg.9933"/>
<gene>
    <name evidence="1" type="ORF">UK23_38255</name>
</gene>
<comment type="caution">
    <text evidence="1">The sequence shown here is derived from an EMBL/GenBank/DDBJ whole genome shotgun (WGS) entry which is preliminary data.</text>
</comment>
<evidence type="ECO:0000313" key="2">
    <source>
        <dbReference type="Proteomes" id="UP000033393"/>
    </source>
</evidence>
<organism evidence="1 2">
    <name type="scientific">Lentzea aerocolonigenes</name>
    <name type="common">Lechevalieria aerocolonigenes</name>
    <name type="synonym">Saccharothrix aerocolonigenes</name>
    <dbReference type="NCBI Taxonomy" id="68170"/>
    <lineage>
        <taxon>Bacteria</taxon>
        <taxon>Bacillati</taxon>
        <taxon>Actinomycetota</taxon>
        <taxon>Actinomycetes</taxon>
        <taxon>Pseudonocardiales</taxon>
        <taxon>Pseudonocardiaceae</taxon>
        <taxon>Lentzea</taxon>
    </lineage>
</organism>
<sequence length="60" mass="6192">MLGLALPSDGTSMAARLGVEGDEHVRPVTDPTCSSASMRESCQPAAGCSCIRVARTALRT</sequence>
<feature type="non-terminal residue" evidence="1">
    <location>
        <position position="60"/>
    </location>
</feature>
<proteinExistence type="predicted"/>
<dbReference type="EMBL" id="JYJG01000364">
    <property type="protein sequence ID" value="KJK42183.1"/>
    <property type="molecule type" value="Genomic_DNA"/>
</dbReference>
<accession>A0A0F0GL82</accession>
<keyword evidence="2" id="KW-1185">Reference proteome</keyword>
<dbReference type="AlphaFoldDB" id="A0A0F0GL82"/>
<reference evidence="1 2" key="1">
    <citation type="submission" date="2015-02" db="EMBL/GenBank/DDBJ databases">
        <authorList>
            <person name="Ju K.-S."/>
            <person name="Doroghazi J.R."/>
            <person name="Metcalf W."/>
        </authorList>
    </citation>
    <scope>NUCLEOTIDE SEQUENCE [LARGE SCALE GENOMIC DNA]</scope>
    <source>
        <strain evidence="1 2">NRRL B-16140</strain>
    </source>
</reference>